<accession>A0AA91T0U3</accession>
<evidence type="ECO:0000256" key="2">
    <source>
        <dbReference type="ARBA" id="ARBA00022553"/>
    </source>
</evidence>
<evidence type="ECO:0000256" key="5">
    <source>
        <dbReference type="ARBA" id="ARBA00023136"/>
    </source>
</evidence>
<dbReference type="GO" id="GO:0071763">
    <property type="term" value="P:nuclear membrane organization"/>
    <property type="evidence" value="ECO:0007669"/>
    <property type="project" value="TreeGrafter"/>
</dbReference>
<feature type="compositionally biased region" description="Polar residues" evidence="7">
    <location>
        <begin position="146"/>
        <end position="156"/>
    </location>
</feature>
<evidence type="ECO:0000259" key="9">
    <source>
        <dbReference type="Pfam" id="PF09402"/>
    </source>
</evidence>
<evidence type="ECO:0000313" key="12">
    <source>
        <dbReference type="Proteomes" id="UP000195602"/>
    </source>
</evidence>
<feature type="compositionally biased region" description="Acidic residues" evidence="7">
    <location>
        <begin position="335"/>
        <end position="348"/>
    </location>
</feature>
<keyword evidence="2" id="KW-0597">Phosphoprotein</keyword>
<dbReference type="Gene3D" id="1.10.720.30">
    <property type="entry name" value="SAP domain"/>
    <property type="match status" value="1"/>
</dbReference>
<dbReference type="PANTHER" id="PTHR47808:SF2">
    <property type="entry name" value="LEM DOMAIN-CONTAINING PROTEIN 2"/>
    <property type="match status" value="1"/>
</dbReference>
<dbReference type="GO" id="GO:0003682">
    <property type="term" value="F:chromatin binding"/>
    <property type="evidence" value="ECO:0007669"/>
    <property type="project" value="InterPro"/>
</dbReference>
<feature type="compositionally biased region" description="Basic residues" evidence="7">
    <location>
        <begin position="74"/>
        <end position="83"/>
    </location>
</feature>
<gene>
    <name evidence="11" type="ORF">A9F13_13g00858</name>
</gene>
<feature type="compositionally biased region" description="Basic residues" evidence="7">
    <location>
        <begin position="393"/>
        <end position="405"/>
    </location>
</feature>
<comment type="subcellular location">
    <subcellularLocation>
        <location evidence="1">Nucleus inner membrane</location>
    </subcellularLocation>
</comment>
<dbReference type="InterPro" id="IPR025856">
    <property type="entry name" value="HeH/LEM_domain"/>
</dbReference>
<evidence type="ECO:0000256" key="8">
    <source>
        <dbReference type="SAM" id="Phobius"/>
    </source>
</evidence>
<dbReference type="GO" id="GO:0005637">
    <property type="term" value="C:nuclear inner membrane"/>
    <property type="evidence" value="ECO:0007669"/>
    <property type="project" value="UniProtKB-SubCell"/>
</dbReference>
<dbReference type="InterPro" id="IPR018996">
    <property type="entry name" value="Man1/Src1-like_C"/>
</dbReference>
<evidence type="ECO:0000256" key="3">
    <source>
        <dbReference type="ARBA" id="ARBA00022692"/>
    </source>
</evidence>
<feature type="domain" description="HeH/LEM" evidence="10">
    <location>
        <begin position="11"/>
        <end position="44"/>
    </location>
</feature>
<evidence type="ECO:0000256" key="7">
    <source>
        <dbReference type="SAM" id="MobiDB-lite"/>
    </source>
</evidence>
<feature type="compositionally biased region" description="Basic and acidic residues" evidence="7">
    <location>
        <begin position="136"/>
        <end position="145"/>
    </location>
</feature>
<feature type="transmembrane region" description="Helical" evidence="8">
    <location>
        <begin position="419"/>
        <end position="438"/>
    </location>
</feature>
<dbReference type="CDD" id="cd12935">
    <property type="entry name" value="LEM_like"/>
    <property type="match status" value="1"/>
</dbReference>
<dbReference type="Gene3D" id="1.10.10.1180">
    <property type="entry name" value="MAN1, winged-helix domain"/>
    <property type="match status" value="1"/>
</dbReference>
<evidence type="ECO:0000256" key="1">
    <source>
        <dbReference type="ARBA" id="ARBA00004540"/>
    </source>
</evidence>
<organism evidence="11 12">
    <name type="scientific">Clavispora lusitaniae</name>
    <name type="common">Candida lusitaniae</name>
    <dbReference type="NCBI Taxonomy" id="36911"/>
    <lineage>
        <taxon>Eukaryota</taxon>
        <taxon>Fungi</taxon>
        <taxon>Dikarya</taxon>
        <taxon>Ascomycota</taxon>
        <taxon>Saccharomycotina</taxon>
        <taxon>Pichiomycetes</taxon>
        <taxon>Metschnikowiaceae</taxon>
        <taxon>Clavispora</taxon>
    </lineage>
</organism>
<dbReference type="PANTHER" id="PTHR47808">
    <property type="entry name" value="INNER NUCLEAR MEMBRANE PROTEIN HEH2-RELATED"/>
    <property type="match status" value="1"/>
</dbReference>
<keyword evidence="3 8" id="KW-0812">Transmembrane</keyword>
<protein>
    <submittedName>
        <fullName evidence="11">Inner nuclear membrane protein</fullName>
    </submittedName>
</protein>
<dbReference type="InterPro" id="IPR041885">
    <property type="entry name" value="MAN1_winged_helix_dom"/>
</dbReference>
<feature type="compositionally biased region" description="Polar residues" evidence="7">
    <location>
        <begin position="235"/>
        <end position="247"/>
    </location>
</feature>
<feature type="region of interest" description="Disordered" evidence="7">
    <location>
        <begin position="52"/>
        <end position="276"/>
    </location>
</feature>
<keyword evidence="4 8" id="KW-1133">Transmembrane helix</keyword>
<feature type="transmembrane region" description="Helical" evidence="8">
    <location>
        <begin position="675"/>
        <end position="696"/>
    </location>
</feature>
<keyword evidence="6" id="KW-0539">Nucleus</keyword>
<dbReference type="InterPro" id="IPR044780">
    <property type="entry name" value="Heh2/Src1"/>
</dbReference>
<proteinExistence type="predicted"/>
<evidence type="ECO:0000259" key="10">
    <source>
        <dbReference type="Pfam" id="PF12949"/>
    </source>
</evidence>
<feature type="compositionally biased region" description="Low complexity" evidence="7">
    <location>
        <begin position="203"/>
        <end position="214"/>
    </location>
</feature>
<feature type="compositionally biased region" description="Acidic residues" evidence="7">
    <location>
        <begin position="356"/>
        <end position="371"/>
    </location>
</feature>
<feature type="domain" description="Man1/Src1-like C-terminal" evidence="9">
    <location>
        <begin position="428"/>
        <end position="793"/>
    </location>
</feature>
<dbReference type="EMBL" id="LYUB02000013">
    <property type="protein sequence ID" value="OVF07385.1"/>
    <property type="molecule type" value="Genomic_DNA"/>
</dbReference>
<reference evidence="11 12" key="1">
    <citation type="submission" date="2017-04" db="EMBL/GenBank/DDBJ databases">
        <title>Draft genome of the yeast Clavispora lusitaniae type strain CBS 6936.</title>
        <authorList>
            <person name="Durrens P."/>
            <person name="Klopp C."/>
            <person name="Biteau N."/>
            <person name="Fitton-Ouhabi V."/>
            <person name="Dementhon K."/>
            <person name="Accoceberry I."/>
            <person name="Sherman D.J."/>
            <person name="Noel T."/>
        </authorList>
    </citation>
    <scope>NUCLEOTIDE SEQUENCE [LARGE SCALE GENOMIC DNA]</scope>
    <source>
        <strain evidence="11 12">CBS 6936</strain>
    </source>
</reference>
<evidence type="ECO:0000256" key="6">
    <source>
        <dbReference type="ARBA" id="ARBA00023242"/>
    </source>
</evidence>
<evidence type="ECO:0000256" key="4">
    <source>
        <dbReference type="ARBA" id="ARBA00022989"/>
    </source>
</evidence>
<name>A0AA91T0U3_CLALS</name>
<evidence type="ECO:0000313" key="11">
    <source>
        <dbReference type="EMBL" id="OVF07385.1"/>
    </source>
</evidence>
<dbReference type="GO" id="GO:0034399">
    <property type="term" value="C:nuclear periphery"/>
    <property type="evidence" value="ECO:0007669"/>
    <property type="project" value="TreeGrafter"/>
</dbReference>
<dbReference type="Pfam" id="PF12949">
    <property type="entry name" value="HeH"/>
    <property type="match status" value="1"/>
</dbReference>
<dbReference type="Proteomes" id="UP000195602">
    <property type="component" value="Unassembled WGS sequence"/>
</dbReference>
<dbReference type="AlphaFoldDB" id="A0AA91T0U3"/>
<dbReference type="Pfam" id="PF09402">
    <property type="entry name" value="MSC"/>
    <property type="match status" value="1"/>
</dbReference>
<dbReference type="GO" id="GO:0005783">
    <property type="term" value="C:endoplasmic reticulum"/>
    <property type="evidence" value="ECO:0007669"/>
    <property type="project" value="TreeGrafter"/>
</dbReference>
<dbReference type="InterPro" id="IPR036361">
    <property type="entry name" value="SAP_dom_sf"/>
</dbReference>
<sequence>MSYLKEDIDLSALKVSRLRSILRENNVSFPAGAKKKELVHLLEKHILHPKKQSEIKVPLIDASGAENPETKSNEKKRKSKAKSKKTDKTPPPKGNVFEVDSDSESDILSPRKRTKLSPQVTSLEKNKESKRKHARETKAESKVQKSTDSVKATRTNAPKDIDEESEEESRETSNAEEESNESATPGDGSSAPTKSNKEQKMKSPFSPEASSESSGESEDNSHSITIDDSERIDATQDSSKADNTNSFVDAAQEFDSSLRKLKSKRNNDKAFSEERDVELAKLLGVDIGGVKPKKSGRRIITPRRPIIIHGKRLSSQEVLHLPNEVESGAINADASSDDQSSEGSLSDEMDAKTETEFDNEDEDESDEDFDLEVNKNTMTASDFDDESDSSTRINRHKRKSSKKQKARPHISIQSFFKSVTYLLVWIAVLGASLFGYWYREQTFLVGYCGQEIFKPTIPSTPQTPKFLVNFGAYLDKNFRPQCVKCPQHARCFSNLNIGCYDDFVEYAPWYFPYVPMIDPTSKRCVPNTKKAEKIEIMIDVALDLLRARNANKNCGNTSDRDFEAGLSTTDLHDILLSLKAPYITEEEFEELWARCVVELEAKPEIIVRQVPFNFSSSIKTHTNKRQVGSRAHHDLSRIDTNNTVGTTQTKDKVLRSTSLSHISLKCQMSNTATGILLRFKRFLLAVVIATTAAFYARYKYQKMQYHAQQVETVYKEVLSKLQRQAKLAAETSELPPYIGSIQLRDLILSHESNLARKMRLWEAVSRKVDRNSNVRHQLLEIHGDVMKVWEWVSVLD</sequence>
<feature type="region of interest" description="Disordered" evidence="7">
    <location>
        <begin position="328"/>
        <end position="405"/>
    </location>
</feature>
<comment type="caution">
    <text evidence="11">The sequence shown here is derived from an EMBL/GenBank/DDBJ whole genome shotgun (WGS) entry which is preliminary data.</text>
</comment>
<feature type="compositionally biased region" description="Acidic residues" evidence="7">
    <location>
        <begin position="161"/>
        <end position="180"/>
    </location>
</feature>
<feature type="compositionally biased region" description="Basic and acidic residues" evidence="7">
    <location>
        <begin position="265"/>
        <end position="276"/>
    </location>
</feature>
<keyword evidence="5 8" id="KW-0472">Membrane</keyword>
<dbReference type="KEGG" id="clus:A9F13_13g00858"/>